<dbReference type="GeneID" id="60059200"/>
<dbReference type="InterPro" id="IPR027417">
    <property type="entry name" value="P-loop_NTPase"/>
</dbReference>
<organism evidence="1 2">
    <name type="scientific">Turicibacter sanguinis</name>
    <dbReference type="NCBI Taxonomy" id="154288"/>
    <lineage>
        <taxon>Bacteria</taxon>
        <taxon>Bacillati</taxon>
        <taxon>Bacillota</taxon>
        <taxon>Erysipelotrichia</taxon>
        <taxon>Erysipelotrichales</taxon>
        <taxon>Turicibacteraceae</taxon>
        <taxon>Turicibacter</taxon>
    </lineage>
</organism>
<evidence type="ECO:0000313" key="1">
    <source>
        <dbReference type="EMBL" id="MTK22413.1"/>
    </source>
</evidence>
<proteinExistence type="predicted"/>
<dbReference type="RefSeq" id="WP_006783221.1">
    <property type="nucleotide sequence ID" value="NZ_CAJJOK010000004.1"/>
</dbReference>
<dbReference type="SUPFAM" id="SSF52540">
    <property type="entry name" value="P-loop containing nucleoside triphosphate hydrolases"/>
    <property type="match status" value="1"/>
</dbReference>
<dbReference type="InterPro" id="IPR052922">
    <property type="entry name" value="Cytidylate_Kinase-2"/>
</dbReference>
<dbReference type="OrthoDB" id="1201990at2"/>
<dbReference type="PANTHER" id="PTHR37816">
    <property type="entry name" value="YALI0E33011P"/>
    <property type="match status" value="1"/>
</dbReference>
<dbReference type="Proteomes" id="UP000487649">
    <property type="component" value="Unassembled WGS sequence"/>
</dbReference>
<dbReference type="EMBL" id="WMQE01000037">
    <property type="protein sequence ID" value="MTK22413.1"/>
    <property type="molecule type" value="Genomic_DNA"/>
</dbReference>
<comment type="caution">
    <text evidence="1">The sequence shown here is derived from an EMBL/GenBank/DDBJ whole genome shotgun (WGS) entry which is preliminary data.</text>
</comment>
<protein>
    <submittedName>
        <fullName evidence="1">Topology modulation protein</fullName>
    </submittedName>
</protein>
<sequence>MKKIMVIGCCGSGKSTLSKQLAKKLKLPLVHLDVLNWCGNWECVPQETFDSLLLEELQKEEWIIEGNYNRTIPMRLEYCDTVIYLDYSRWTCLLGVLKRVIKGYGKTRSDMGGNCPERLDFEFLKFVWNFNQNNRERYLKLLSEQSDKNVIILRNRKEGATFLKEMIG</sequence>
<evidence type="ECO:0000313" key="2">
    <source>
        <dbReference type="Proteomes" id="UP000487649"/>
    </source>
</evidence>
<dbReference type="AlphaFoldDB" id="A0A173T716"/>
<dbReference type="Gene3D" id="3.40.50.300">
    <property type="entry name" value="P-loop containing nucleotide triphosphate hydrolases"/>
    <property type="match status" value="1"/>
</dbReference>
<gene>
    <name evidence="1" type="ORF">GMA92_13425</name>
</gene>
<dbReference type="PANTHER" id="PTHR37816:SF3">
    <property type="entry name" value="MODULATES DNA TOPOLOGY"/>
    <property type="match status" value="1"/>
</dbReference>
<reference evidence="1 2" key="1">
    <citation type="journal article" date="2019" name="Nat. Med.">
        <title>A library of human gut bacterial isolates paired with longitudinal multiomics data enables mechanistic microbiome research.</title>
        <authorList>
            <person name="Poyet M."/>
            <person name="Groussin M."/>
            <person name="Gibbons S.M."/>
            <person name="Avila-Pacheco J."/>
            <person name="Jiang X."/>
            <person name="Kearney S.M."/>
            <person name="Perrotta A.R."/>
            <person name="Berdy B."/>
            <person name="Zhao S."/>
            <person name="Lieberman T.D."/>
            <person name="Swanson P.K."/>
            <person name="Smith M."/>
            <person name="Roesemann S."/>
            <person name="Alexander J.E."/>
            <person name="Rich S.A."/>
            <person name="Livny J."/>
            <person name="Vlamakis H."/>
            <person name="Clish C."/>
            <person name="Bullock K."/>
            <person name="Deik A."/>
            <person name="Scott J."/>
            <person name="Pierce K.A."/>
            <person name="Xavier R.J."/>
            <person name="Alm E.J."/>
        </authorList>
    </citation>
    <scope>NUCLEOTIDE SEQUENCE [LARGE SCALE GENOMIC DNA]</scope>
    <source>
        <strain evidence="1 2">BIOML-A198</strain>
    </source>
</reference>
<accession>A0A173T716</accession>
<name>A0A173T716_9FIRM</name>